<dbReference type="InterPro" id="IPR006900">
    <property type="entry name" value="Sec23/24_helical_dom"/>
</dbReference>
<dbReference type="Proteomes" id="UP001190700">
    <property type="component" value="Unassembled WGS sequence"/>
</dbReference>
<name>A0AAE0FY95_9CHLO</name>
<keyword evidence="4" id="KW-1185">Reference proteome</keyword>
<proteinExistence type="predicted"/>
<dbReference type="GO" id="GO:0008270">
    <property type="term" value="F:zinc ion binding"/>
    <property type="evidence" value="ECO:0007669"/>
    <property type="project" value="TreeGrafter"/>
</dbReference>
<dbReference type="Gene3D" id="1.20.120.730">
    <property type="entry name" value="Sec23/Sec24 helical domain"/>
    <property type="match status" value="1"/>
</dbReference>
<protein>
    <recommendedName>
        <fullName evidence="5">Sec23/sec24 transport family protein</fullName>
    </recommendedName>
</protein>
<evidence type="ECO:0000259" key="2">
    <source>
        <dbReference type="Pfam" id="PF04815"/>
    </source>
</evidence>
<dbReference type="InterPro" id="IPR036175">
    <property type="entry name" value="Sec23/24_helical_dom_sf"/>
</dbReference>
<dbReference type="GO" id="GO:0000149">
    <property type="term" value="F:SNARE binding"/>
    <property type="evidence" value="ECO:0007669"/>
    <property type="project" value="TreeGrafter"/>
</dbReference>
<dbReference type="InterPro" id="IPR036465">
    <property type="entry name" value="vWFA_dom_sf"/>
</dbReference>
<sequence length="480" mass="53049">VDVNGDLSAASHTAAAPVLDVESEFYKEQATRAADAGVVIDLCIATSEYVDLASLKYLATMSGGAIFLYQTVADASLPQDIYRRLRRPRALGGVLRLRTSVEFAPVRAYGHFFPDAEYENLYHVLACDQHDTFAFDFEYTSTQGFSQPYPPILQLAFQYTIAVTDGEGKQFLCRRLRLFTTSVKCTAKAQEVYQHANAETILSLLQHKIVRASLEEGIPEGRLLLQDWLVILTAQYNSHCGIATFGESAATAPLDVTFSKCEALQSLPRFVYALLRSAILQTEADGVHPDKRVHMQCLYGLLEPASLACGVYPVLSSYRSPDEEAFPKHSLSQAALITSGSPIFLLDAFTCIIVYYAPNCPADLPFPPPQNSRLRRKINTMKAERVITPRVQFIRGGHDPVTDFESHLIEEQAQSLSAAFGSPTREHVGQSWFAELSPNSRARAMDDDEDVHTSGVVPGMGFVGFLDLITDDVRQYMQNG</sequence>
<comment type="caution">
    <text evidence="3">The sequence shown here is derived from an EMBL/GenBank/DDBJ whole genome shotgun (WGS) entry which is preliminary data.</text>
</comment>
<dbReference type="GO" id="GO:0006886">
    <property type="term" value="P:intracellular protein transport"/>
    <property type="evidence" value="ECO:0007669"/>
    <property type="project" value="InterPro"/>
</dbReference>
<gene>
    <name evidence="3" type="ORF">CYMTET_23947</name>
</gene>
<dbReference type="SUPFAM" id="SSF53300">
    <property type="entry name" value="vWA-like"/>
    <property type="match status" value="1"/>
</dbReference>
<dbReference type="SUPFAM" id="SSF81811">
    <property type="entry name" value="Helical domain of Sec23/24"/>
    <property type="match status" value="1"/>
</dbReference>
<dbReference type="GO" id="GO:0090110">
    <property type="term" value="P:COPII-coated vesicle cargo loading"/>
    <property type="evidence" value="ECO:0007669"/>
    <property type="project" value="TreeGrafter"/>
</dbReference>
<organism evidence="3 4">
    <name type="scientific">Cymbomonas tetramitiformis</name>
    <dbReference type="NCBI Taxonomy" id="36881"/>
    <lineage>
        <taxon>Eukaryota</taxon>
        <taxon>Viridiplantae</taxon>
        <taxon>Chlorophyta</taxon>
        <taxon>Pyramimonadophyceae</taxon>
        <taxon>Pyramimonadales</taxon>
        <taxon>Pyramimonadaceae</taxon>
        <taxon>Cymbomonas</taxon>
    </lineage>
</organism>
<evidence type="ECO:0000313" key="3">
    <source>
        <dbReference type="EMBL" id="KAK3267501.1"/>
    </source>
</evidence>
<dbReference type="Gene3D" id="3.40.50.410">
    <property type="entry name" value="von Willebrand factor, type A domain"/>
    <property type="match status" value="1"/>
</dbReference>
<dbReference type="SUPFAM" id="SSF81995">
    <property type="entry name" value="beta-sandwich domain of Sec23/24"/>
    <property type="match status" value="1"/>
</dbReference>
<evidence type="ECO:0008006" key="5">
    <source>
        <dbReference type="Google" id="ProtNLM"/>
    </source>
</evidence>
<dbReference type="GO" id="GO:0070971">
    <property type="term" value="C:endoplasmic reticulum exit site"/>
    <property type="evidence" value="ECO:0007669"/>
    <property type="project" value="TreeGrafter"/>
</dbReference>
<feature type="domain" description="Sec23/Sec24 trunk" evidence="1">
    <location>
        <begin position="17"/>
        <end position="73"/>
    </location>
</feature>
<dbReference type="AlphaFoldDB" id="A0AAE0FY95"/>
<dbReference type="Pfam" id="PF04811">
    <property type="entry name" value="Sec23_trunk"/>
    <property type="match status" value="1"/>
</dbReference>
<reference evidence="3 4" key="1">
    <citation type="journal article" date="2015" name="Genome Biol. Evol.">
        <title>Comparative Genomics of a Bacterivorous Green Alga Reveals Evolutionary Causalities and Consequences of Phago-Mixotrophic Mode of Nutrition.</title>
        <authorList>
            <person name="Burns J.A."/>
            <person name="Paasch A."/>
            <person name="Narechania A."/>
            <person name="Kim E."/>
        </authorList>
    </citation>
    <scope>NUCLEOTIDE SEQUENCE [LARGE SCALE GENOMIC DNA]</scope>
    <source>
        <strain evidence="3 4">PLY_AMNH</strain>
    </source>
</reference>
<dbReference type="PANTHER" id="PTHR13803">
    <property type="entry name" value="SEC24-RELATED PROTEIN"/>
    <property type="match status" value="1"/>
</dbReference>
<dbReference type="EMBL" id="LGRX02012370">
    <property type="protein sequence ID" value="KAK3267501.1"/>
    <property type="molecule type" value="Genomic_DNA"/>
</dbReference>
<dbReference type="PANTHER" id="PTHR13803:SF17">
    <property type="entry name" value="PROTEIN TRANSPORT PROTEIN SEC24"/>
    <property type="match status" value="1"/>
</dbReference>
<dbReference type="InterPro" id="IPR006896">
    <property type="entry name" value="Sec23/24_trunk_dom"/>
</dbReference>
<feature type="non-terminal residue" evidence="3">
    <location>
        <position position="1"/>
    </location>
</feature>
<accession>A0AAE0FY95</accession>
<dbReference type="Pfam" id="PF04815">
    <property type="entry name" value="Sec23_helical"/>
    <property type="match status" value="1"/>
</dbReference>
<evidence type="ECO:0000313" key="4">
    <source>
        <dbReference type="Proteomes" id="UP001190700"/>
    </source>
</evidence>
<feature type="domain" description="Sec23/Sec24 helical" evidence="2">
    <location>
        <begin position="198"/>
        <end position="306"/>
    </location>
</feature>
<evidence type="ECO:0000259" key="1">
    <source>
        <dbReference type="Pfam" id="PF04811"/>
    </source>
</evidence>
<dbReference type="InterPro" id="IPR050550">
    <property type="entry name" value="SEC23_SEC24_subfamily"/>
</dbReference>
<dbReference type="GO" id="GO:0030127">
    <property type="term" value="C:COPII vesicle coat"/>
    <property type="evidence" value="ECO:0007669"/>
    <property type="project" value="InterPro"/>
</dbReference>